<accession>I8T8X7</accession>
<evidence type="ECO:0000313" key="1">
    <source>
        <dbReference type="EMBL" id="EIT70420.1"/>
    </source>
</evidence>
<proteinExistence type="predicted"/>
<name>I8T8X7_9GAMM</name>
<protein>
    <submittedName>
        <fullName evidence="1">Uncharacterized protein</fullName>
    </submittedName>
</protein>
<organism evidence="1 2">
    <name type="scientific">Hydrocarboniphaga effusa AP103</name>
    <dbReference type="NCBI Taxonomy" id="1172194"/>
    <lineage>
        <taxon>Bacteria</taxon>
        <taxon>Pseudomonadati</taxon>
        <taxon>Pseudomonadota</taxon>
        <taxon>Gammaproteobacteria</taxon>
        <taxon>Nevskiales</taxon>
        <taxon>Nevskiaceae</taxon>
        <taxon>Hydrocarboniphaga</taxon>
    </lineage>
</organism>
<keyword evidence="2" id="KW-1185">Reference proteome</keyword>
<comment type="caution">
    <text evidence="1">The sequence shown here is derived from an EMBL/GenBank/DDBJ whole genome shotgun (WGS) entry which is preliminary data.</text>
</comment>
<gene>
    <name evidence="1" type="ORF">WQQ_05570</name>
</gene>
<sequence length="46" mass="4909">MQLEATGAQETESTSRQIGLVMSISTPACPQRGECNRFSAIGYSDS</sequence>
<reference evidence="1 2" key="1">
    <citation type="journal article" date="2012" name="J. Bacteriol.">
        <title>Genome Sequence of n-Alkane-Degrading Hydrocarboniphaga effusa Strain AP103T (ATCC BAA-332T).</title>
        <authorList>
            <person name="Chang H.K."/>
            <person name="Zylstra G.J."/>
            <person name="Chae J.C."/>
        </authorList>
    </citation>
    <scope>NUCLEOTIDE SEQUENCE [LARGE SCALE GENOMIC DNA]</scope>
    <source>
        <strain evidence="1 2">AP103</strain>
    </source>
</reference>
<evidence type="ECO:0000313" key="2">
    <source>
        <dbReference type="Proteomes" id="UP000003704"/>
    </source>
</evidence>
<dbReference type="AlphaFoldDB" id="I8T8X7"/>
<dbReference type="Proteomes" id="UP000003704">
    <property type="component" value="Unassembled WGS sequence"/>
</dbReference>
<dbReference type="EMBL" id="AKGD01000001">
    <property type="protein sequence ID" value="EIT70420.1"/>
    <property type="molecule type" value="Genomic_DNA"/>
</dbReference>